<feature type="compositionally biased region" description="Basic residues" evidence="1">
    <location>
        <begin position="12"/>
        <end position="23"/>
    </location>
</feature>
<comment type="caution">
    <text evidence="2">The sequence shown here is derived from an EMBL/GenBank/DDBJ whole genome shotgun (WGS) entry which is preliminary data.</text>
</comment>
<reference evidence="2" key="1">
    <citation type="submission" date="2021-01" db="EMBL/GenBank/DDBJ databases">
        <authorList>
            <person name="Zahm M."/>
            <person name="Roques C."/>
            <person name="Cabau C."/>
            <person name="Klopp C."/>
            <person name="Donnadieu C."/>
            <person name="Jouanno E."/>
            <person name="Lampietro C."/>
            <person name="Louis A."/>
            <person name="Herpin A."/>
            <person name="Echchiki A."/>
            <person name="Berthelot C."/>
            <person name="Parey E."/>
            <person name="Roest-Crollius H."/>
            <person name="Braasch I."/>
            <person name="Postlethwait J."/>
            <person name="Bobe J."/>
            <person name="Montfort J."/>
            <person name="Bouchez O."/>
            <person name="Begum T."/>
            <person name="Mejri S."/>
            <person name="Adams A."/>
            <person name="Chen W.-J."/>
            <person name="Guiguen Y."/>
        </authorList>
    </citation>
    <scope>NUCLEOTIDE SEQUENCE</scope>
    <source>
        <strain evidence="2">YG-15Mar2019-1</strain>
        <tissue evidence="2">Brain</tissue>
    </source>
</reference>
<sequence length="118" mass="12583">MYSLFHSTDARRSRKRCLPRASRRAPFEEGGTMELWNRGTSETPEPGVPERAATLSAAARVSPVHSGSSRCLSTPPPHAALPHIKAPRPPLIATQTQARGCADQSGGSEQEAVCHGSV</sequence>
<dbReference type="Proteomes" id="UP001046870">
    <property type="component" value="Chromosome 23"/>
</dbReference>
<dbReference type="EMBL" id="JAFDVH010000023">
    <property type="protein sequence ID" value="KAG7455913.1"/>
    <property type="molecule type" value="Genomic_DNA"/>
</dbReference>
<accession>A0A9D3T0E7</accession>
<keyword evidence="3" id="KW-1185">Reference proteome</keyword>
<gene>
    <name evidence="2" type="ORF">MATL_G00246140</name>
</gene>
<evidence type="ECO:0000313" key="2">
    <source>
        <dbReference type="EMBL" id="KAG7455913.1"/>
    </source>
</evidence>
<name>A0A9D3T0E7_MEGAT</name>
<feature type="region of interest" description="Disordered" evidence="1">
    <location>
        <begin position="1"/>
        <end position="48"/>
    </location>
</feature>
<dbReference type="AlphaFoldDB" id="A0A9D3T0E7"/>
<evidence type="ECO:0000256" key="1">
    <source>
        <dbReference type="SAM" id="MobiDB-lite"/>
    </source>
</evidence>
<evidence type="ECO:0000313" key="3">
    <source>
        <dbReference type="Proteomes" id="UP001046870"/>
    </source>
</evidence>
<proteinExistence type="predicted"/>
<protein>
    <submittedName>
        <fullName evidence="2">Uncharacterized protein</fullName>
    </submittedName>
</protein>
<organism evidence="2 3">
    <name type="scientific">Megalops atlanticus</name>
    <name type="common">Tarpon</name>
    <name type="synonym">Clupea gigantea</name>
    <dbReference type="NCBI Taxonomy" id="7932"/>
    <lineage>
        <taxon>Eukaryota</taxon>
        <taxon>Metazoa</taxon>
        <taxon>Chordata</taxon>
        <taxon>Craniata</taxon>
        <taxon>Vertebrata</taxon>
        <taxon>Euteleostomi</taxon>
        <taxon>Actinopterygii</taxon>
        <taxon>Neopterygii</taxon>
        <taxon>Teleostei</taxon>
        <taxon>Elopiformes</taxon>
        <taxon>Megalopidae</taxon>
        <taxon>Megalops</taxon>
    </lineage>
</organism>
<feature type="region of interest" description="Disordered" evidence="1">
    <location>
        <begin position="65"/>
        <end position="118"/>
    </location>
</feature>